<organism evidence="11 12">
    <name type="scientific">Scleropages formosus</name>
    <name type="common">Asian bonytongue</name>
    <name type="synonym">Osteoglossum formosum</name>
    <dbReference type="NCBI Taxonomy" id="113540"/>
    <lineage>
        <taxon>Eukaryota</taxon>
        <taxon>Metazoa</taxon>
        <taxon>Chordata</taxon>
        <taxon>Craniata</taxon>
        <taxon>Vertebrata</taxon>
        <taxon>Euteleostomi</taxon>
        <taxon>Actinopterygii</taxon>
        <taxon>Neopterygii</taxon>
        <taxon>Teleostei</taxon>
        <taxon>Osteoglossocephala</taxon>
        <taxon>Osteoglossomorpha</taxon>
        <taxon>Osteoglossiformes</taxon>
        <taxon>Osteoglossidae</taxon>
        <taxon>Scleropages</taxon>
    </lineage>
</organism>
<feature type="domain" description="BOP1 N-terminal" evidence="10">
    <location>
        <begin position="31"/>
        <end position="289"/>
    </location>
</feature>
<comment type="subunit">
    <text evidence="7">Component of the PeBoW complex, composed of BOP1, PES1 and WDR12. The complex is held together by BOP1, which interacts with PES1 via its N-terminal domain and with WDR12 via a high-affinity interaction between the seven-bladed beta-propeller domains of the 2 proteins. The NOP7 complex associates with the 66S pre-ribosome. The PeBoW complex associates with DDX27, BOP1 interacts directly with DDX27.</text>
</comment>
<evidence type="ECO:0000256" key="5">
    <source>
        <dbReference type="ARBA" id="ARBA00023242"/>
    </source>
</evidence>
<evidence type="ECO:0000313" key="11">
    <source>
        <dbReference type="Ensembl" id="ENSSFOP00015016515.2"/>
    </source>
</evidence>
<dbReference type="SUPFAM" id="SSF50978">
    <property type="entry name" value="WD40 repeat-like"/>
    <property type="match status" value="1"/>
</dbReference>
<dbReference type="InterPro" id="IPR012953">
    <property type="entry name" value="BOP1_N_dom"/>
</dbReference>
<keyword evidence="4" id="KW-0677">Repeat</keyword>
<dbReference type="Ensembl" id="ENSSFOT00015016703.2">
    <property type="protein sequence ID" value="ENSSFOP00015016515.2"/>
    <property type="gene ID" value="ENSSFOG00015010596.2"/>
</dbReference>
<dbReference type="Gene3D" id="2.130.10.10">
    <property type="entry name" value="YVTN repeat-like/Quinoprotein amine dehydrogenase"/>
    <property type="match status" value="1"/>
</dbReference>
<comment type="subunit">
    <text evidence="8">Component of the PeBoW complex, composed of BOP1, PES1 and WDR12. Within the PeBoW complex BOP1 interacts directly with PES1 and WDR12. The PeBoW complex also associates with the 66S pre-ribosome.</text>
</comment>
<reference evidence="11 12" key="1">
    <citation type="submission" date="2019-04" db="EMBL/GenBank/DDBJ databases">
        <authorList>
            <consortium name="Wellcome Sanger Institute Data Sharing"/>
        </authorList>
    </citation>
    <scope>NUCLEOTIDE SEQUENCE [LARGE SCALE GENOMIC DNA]</scope>
</reference>
<dbReference type="FunFam" id="2.130.10.10:FF:000061">
    <property type="entry name" value="Ribosome biogenesis protein BOP1 homolog"/>
    <property type="match status" value="1"/>
</dbReference>
<keyword evidence="2 8" id="KW-0698">rRNA processing</keyword>
<evidence type="ECO:0000256" key="9">
    <source>
        <dbReference type="PROSITE-ProRule" id="PRU00221"/>
    </source>
</evidence>
<dbReference type="PROSITE" id="PS50294">
    <property type="entry name" value="WD_REPEATS_REGION"/>
    <property type="match status" value="2"/>
</dbReference>
<dbReference type="PROSITE" id="PS00678">
    <property type="entry name" value="WD_REPEATS_1"/>
    <property type="match status" value="1"/>
</dbReference>
<dbReference type="SMART" id="SM01035">
    <property type="entry name" value="BOP1NT"/>
    <property type="match status" value="1"/>
</dbReference>
<dbReference type="Proteomes" id="UP000694397">
    <property type="component" value="Chromosome 23"/>
</dbReference>
<sequence length="633" mass="72917">MVKFLGSSRTPAAFLHGDIRNTVGNVPMEWYQDYPHIGYDLEGKKIFKPIRNKDELDEFLDKMENPDYWRTVHDKMTSTDIRLTDEQISLVHRLQSGQFGDVNFNEYEPYIDFFSGETMIHPVTNRPQDKRSFIPSLIEKEKVSKMVHAIKMGWIKPRKPKESDLQFYDLWAKEDPNAILGRHKMHVPAPKMKLPGHEESYNPPPEYLLTEEERLAWEQQDPEDRKLSFLPQKFSCLRSVPAYSRFIHERFERCLDLYLCPRQRKMRVNVDPEDLIPKLPKPRDLQPFPTIQSLIYRGHSSLVRCISLSPSGQWLASGSDDCTVRLWEVSTGRCMKTVEVGGAVRSIVWNPNPAICLVAVCFNETVVLLNPYLADKLVYNATDQLIASYVEPEEERPQPVQWQVPEIEDSDKGFRLIITHPKSVKQVTWHSKGDYLASVLSDNSNMQVLIHQVSKRRSQNPFRKNKGLVQCVSFHPIRPYFFVASQRCVRVYNLIKQELMKKLMANCKWISSMAIHPGGDNVICGSYDSRLSWFDLDLSTKPYKVLRHHKKALRGVAFHKNYPLFASGSDDGSVIVCHGMVYNDLLQNPLIVPVKVLKGHTLTHNLGVLDVAFHPTQPWVFSSGADATIRLFT</sequence>
<gene>
    <name evidence="8 11" type="primary">BOP1</name>
    <name evidence="11" type="synonym">bop1</name>
</gene>
<dbReference type="GO" id="GO:0000463">
    <property type="term" value="P:maturation of LSU-rRNA from tricistronic rRNA transcript (SSU-rRNA, 5.8S rRNA, LSU-rRNA)"/>
    <property type="evidence" value="ECO:0007669"/>
    <property type="project" value="UniProtKB-UniRule"/>
</dbReference>
<evidence type="ECO:0000256" key="8">
    <source>
        <dbReference type="HAMAP-Rule" id="MF_03027"/>
    </source>
</evidence>
<evidence type="ECO:0000256" key="7">
    <source>
        <dbReference type="ARBA" id="ARBA00063179"/>
    </source>
</evidence>
<dbReference type="GO" id="GO:0070545">
    <property type="term" value="C:PeBoW complex"/>
    <property type="evidence" value="ECO:0007669"/>
    <property type="project" value="TreeGrafter"/>
</dbReference>
<dbReference type="AlphaFoldDB" id="A0A8C9RDG0"/>
<feature type="repeat" description="WD" evidence="9">
    <location>
        <begin position="601"/>
        <end position="633"/>
    </location>
</feature>
<reference evidence="11" key="2">
    <citation type="submission" date="2025-08" db="UniProtKB">
        <authorList>
            <consortium name="Ensembl"/>
        </authorList>
    </citation>
    <scope>IDENTIFICATION</scope>
</reference>
<dbReference type="InterPro" id="IPR001680">
    <property type="entry name" value="WD40_rpt"/>
</dbReference>
<dbReference type="GO" id="GO:0005654">
    <property type="term" value="C:nucleoplasm"/>
    <property type="evidence" value="ECO:0007669"/>
    <property type="project" value="UniProtKB-SubCell"/>
</dbReference>
<dbReference type="InterPro" id="IPR036322">
    <property type="entry name" value="WD40_repeat_dom_sf"/>
</dbReference>
<keyword evidence="12" id="KW-1185">Reference proteome</keyword>
<comment type="similarity">
    <text evidence="8">Belongs to the WD repeat BOP1/ERB1 family.</text>
</comment>
<keyword evidence="5 8" id="KW-0539">Nucleus</keyword>
<comment type="function">
    <text evidence="6 8">Component of the PeBoW complex, which is required for maturation of 28S and 5.8S ribosomal RNAs and formation of the 60S ribosome.</text>
</comment>
<evidence type="ECO:0000313" key="12">
    <source>
        <dbReference type="Proteomes" id="UP000694397"/>
    </source>
</evidence>
<dbReference type="PANTHER" id="PTHR17605">
    <property type="entry name" value="RIBOSOME BIOGENESIS PROTEIN BOP1 BLOCK OF PROLIFERATION 1 PROTEIN"/>
    <property type="match status" value="1"/>
</dbReference>
<dbReference type="Pfam" id="PF08145">
    <property type="entry name" value="BOP1NT"/>
    <property type="match status" value="1"/>
</dbReference>
<keyword evidence="3 9" id="KW-0853">WD repeat</keyword>
<comment type="subcellular location">
    <subcellularLocation>
        <location evidence="8">Nucleus</location>
        <location evidence="8">Nucleolus</location>
    </subcellularLocation>
    <subcellularLocation>
        <location evidence="8">Nucleus</location>
        <location evidence="8">Nucleoplasm</location>
    </subcellularLocation>
</comment>
<protein>
    <recommendedName>
        <fullName evidence="8">Ribosome biogenesis protein BOP1</fullName>
    </recommendedName>
    <alternativeName>
        <fullName evidence="8">Block of proliferation 1 protein</fullName>
    </alternativeName>
</protein>
<dbReference type="InterPro" id="IPR028598">
    <property type="entry name" value="BOP1/Erb1"/>
</dbReference>
<evidence type="ECO:0000256" key="4">
    <source>
        <dbReference type="ARBA" id="ARBA00022737"/>
    </source>
</evidence>
<evidence type="ECO:0000256" key="3">
    <source>
        <dbReference type="ARBA" id="ARBA00022574"/>
    </source>
</evidence>
<evidence type="ECO:0000256" key="6">
    <source>
        <dbReference type="ARBA" id="ARBA00055102"/>
    </source>
</evidence>
<dbReference type="Pfam" id="PF00400">
    <property type="entry name" value="WD40"/>
    <property type="match status" value="4"/>
</dbReference>
<dbReference type="InterPro" id="IPR019775">
    <property type="entry name" value="WD40_repeat_CS"/>
</dbReference>
<reference evidence="11" key="3">
    <citation type="submission" date="2025-09" db="UniProtKB">
        <authorList>
            <consortium name="Ensembl"/>
        </authorList>
    </citation>
    <scope>IDENTIFICATION</scope>
</reference>
<dbReference type="PROSITE" id="PS50082">
    <property type="entry name" value="WD_REPEATS_2"/>
    <property type="match status" value="2"/>
</dbReference>
<dbReference type="HAMAP" id="MF_03027">
    <property type="entry name" value="BOP1"/>
    <property type="match status" value="1"/>
</dbReference>
<dbReference type="InterPro" id="IPR015943">
    <property type="entry name" value="WD40/YVTN_repeat-like_dom_sf"/>
</dbReference>
<dbReference type="GeneTree" id="ENSGT00390000018422"/>
<accession>A0A8C9RDG0</accession>
<dbReference type="SMART" id="SM00320">
    <property type="entry name" value="WD40"/>
    <property type="match status" value="7"/>
</dbReference>
<feature type="repeat" description="WD" evidence="9">
    <location>
        <begin position="296"/>
        <end position="337"/>
    </location>
</feature>
<evidence type="ECO:0000256" key="1">
    <source>
        <dbReference type="ARBA" id="ARBA00022517"/>
    </source>
</evidence>
<dbReference type="GO" id="GO:0030687">
    <property type="term" value="C:preribosome, large subunit precursor"/>
    <property type="evidence" value="ECO:0007669"/>
    <property type="project" value="UniProtKB-UniRule"/>
</dbReference>
<name>A0A8C9RDG0_SCLFO</name>
<evidence type="ECO:0000256" key="2">
    <source>
        <dbReference type="ARBA" id="ARBA00022552"/>
    </source>
</evidence>
<evidence type="ECO:0000259" key="10">
    <source>
        <dbReference type="SMART" id="SM01035"/>
    </source>
</evidence>
<dbReference type="PANTHER" id="PTHR17605:SF0">
    <property type="entry name" value="RIBOSOME BIOGENESIS PROTEIN BOP1"/>
    <property type="match status" value="1"/>
</dbReference>
<dbReference type="GO" id="GO:0000466">
    <property type="term" value="P:maturation of 5.8S rRNA from tricistronic rRNA transcript (SSU-rRNA, 5.8S rRNA, LSU-rRNA)"/>
    <property type="evidence" value="ECO:0007669"/>
    <property type="project" value="UniProtKB-UniRule"/>
</dbReference>
<keyword evidence="1 8" id="KW-0690">Ribosome biogenesis</keyword>
<dbReference type="GO" id="GO:0043021">
    <property type="term" value="F:ribonucleoprotein complex binding"/>
    <property type="evidence" value="ECO:0007669"/>
    <property type="project" value="UniProtKB-UniRule"/>
</dbReference>
<dbReference type="CDD" id="cd00200">
    <property type="entry name" value="WD40"/>
    <property type="match status" value="1"/>
</dbReference>
<proteinExistence type="inferred from homology"/>